<comment type="caution">
    <text evidence="1">The sequence shown here is derived from an EMBL/GenBank/DDBJ whole genome shotgun (WGS) entry which is preliminary data.</text>
</comment>
<protein>
    <submittedName>
        <fullName evidence="1">Uncharacterized protein</fullName>
    </submittedName>
</protein>
<proteinExistence type="predicted"/>
<dbReference type="Proteomes" id="UP000030856">
    <property type="component" value="Unassembled WGS sequence"/>
</dbReference>
<dbReference type="SUPFAM" id="SSF53795">
    <property type="entry name" value="PEP carboxykinase-like"/>
    <property type="match status" value="1"/>
</dbReference>
<evidence type="ECO:0000313" key="1">
    <source>
        <dbReference type="EMBL" id="KHF25560.1"/>
    </source>
</evidence>
<gene>
    <name evidence="1" type="ORF">JV46_22700</name>
</gene>
<dbReference type="Gene3D" id="3.40.50.300">
    <property type="entry name" value="P-loop containing nucleotide triphosphate hydrolases"/>
    <property type="match status" value="1"/>
</dbReference>
<dbReference type="AlphaFoldDB" id="A0A0B0H8Y3"/>
<keyword evidence="2" id="KW-1185">Reference proteome</keyword>
<dbReference type="STRING" id="2340.JV46_22700"/>
<organism evidence="1 2">
    <name type="scientific">Solemya velum gill symbiont</name>
    <dbReference type="NCBI Taxonomy" id="2340"/>
    <lineage>
        <taxon>Bacteria</taxon>
        <taxon>Pseudomonadati</taxon>
        <taxon>Pseudomonadota</taxon>
        <taxon>Gammaproteobacteria</taxon>
        <taxon>sulfur-oxidizing symbionts</taxon>
    </lineage>
</organism>
<name>A0A0B0H8Y3_SOVGS</name>
<sequence length="294" mass="32587">MIGIGPLDHQIIGVDQSIKSHINESYQGFIDNIPPYLYDKSLVICEVRNSKCLDLPKMRQLASGGWCFWNPLGKIETIDALDFIVALSPDRRHNRLYIQATELLLNRIVIENYLRIATAHLLLKQGGCLLHSGGFIHDGLAWLFVGISGAGKTTLTKIAHEGGATILSDDINVLFRDTEGQFLATPVPFAGEFGRQHNMKRDASGGIPVGGVYRIEKSDRLSIKPLATVSQHVTLLSNMPFVNNIPEFTDDVDTVVSALADRHPLQTLQFSKEMQFDELADGLEKSRMEQQHAA</sequence>
<accession>A0A0B0H8Y3</accession>
<evidence type="ECO:0000313" key="2">
    <source>
        <dbReference type="Proteomes" id="UP000030856"/>
    </source>
</evidence>
<reference evidence="1 2" key="1">
    <citation type="journal article" date="2014" name="BMC Genomics">
        <title>The genome of the intracellular bacterium of the coastal bivalve, Solemya velum: a blueprint for thriving in and out of symbiosis.</title>
        <authorList>
            <person name="Dmytrenko O."/>
            <person name="Russell S.L."/>
            <person name="Loo W.T."/>
            <person name="Fontanez K.M."/>
            <person name="Liao L."/>
            <person name="Roeselers G."/>
            <person name="Sharma R."/>
            <person name="Stewart F.J."/>
            <person name="Newton I.L."/>
            <person name="Woyke T."/>
            <person name="Wu D."/>
            <person name="Lang J.M."/>
            <person name="Eisen J.A."/>
            <person name="Cavanaugh C.M."/>
        </authorList>
    </citation>
    <scope>NUCLEOTIDE SEQUENCE [LARGE SCALE GENOMIC DNA]</scope>
    <source>
        <strain evidence="1 2">WH</strain>
    </source>
</reference>
<dbReference type="eggNOG" id="ENOG50339ZZ">
    <property type="taxonomic scope" value="Bacteria"/>
</dbReference>
<dbReference type="InterPro" id="IPR027417">
    <property type="entry name" value="P-loop_NTPase"/>
</dbReference>
<dbReference type="EMBL" id="JRAA01000001">
    <property type="protein sequence ID" value="KHF25560.1"/>
    <property type="molecule type" value="Genomic_DNA"/>
</dbReference>